<evidence type="ECO:0000313" key="2">
    <source>
        <dbReference type="EMBL" id="VIP05787.1"/>
    </source>
</evidence>
<dbReference type="InParanoid" id="A0A6C2YWQ2"/>
<keyword evidence="3" id="KW-1185">Reference proteome</keyword>
<feature type="transmembrane region" description="Helical" evidence="1">
    <location>
        <begin position="79"/>
        <end position="109"/>
    </location>
</feature>
<protein>
    <submittedName>
        <fullName evidence="2">Uncharacterized protein</fullName>
    </submittedName>
</protein>
<dbReference type="EMBL" id="LR586016">
    <property type="protein sequence ID" value="VIP05787.1"/>
    <property type="molecule type" value="Genomic_DNA"/>
</dbReference>
<proteinExistence type="predicted"/>
<sequence>MTSDSEPMESDFNGSTTTQSSWIAWLTMPLLLLLGWVVYEITMLPGLAALFMCLKFGWADFRTAFWLRQTDPNKPRGQACFWLYVTSGVWKVAFMGLFMAILVGILYLIQLDLRPMGPRKQEQQSAEQLAHGALVVLMAGLGVCSLLSVHTTLIGRRNRVRYWLASGIHRDRELQHWPPRQGQNNRATIVLITGLTLFVLFTVPPVALLLLIGIRQFVPIPRPYVVILCLFVIFWGVPWLVASLMDWVRKWMIADRPADCWEVIPLPVSALEEHSPAHPDDVWMAERSPWEG</sequence>
<feature type="transmembrane region" description="Helical" evidence="1">
    <location>
        <begin position="189"/>
        <end position="212"/>
    </location>
</feature>
<dbReference type="EMBL" id="LR593887">
    <property type="protein sequence ID" value="VTS08930.1"/>
    <property type="molecule type" value="Genomic_DNA"/>
</dbReference>
<dbReference type="AlphaFoldDB" id="A0A6C2YWQ2"/>
<feature type="transmembrane region" description="Helical" evidence="1">
    <location>
        <begin position="21"/>
        <end position="39"/>
    </location>
</feature>
<dbReference type="RefSeq" id="WP_162661018.1">
    <property type="nucleotide sequence ID" value="NZ_LR593887.1"/>
</dbReference>
<reference evidence="2" key="1">
    <citation type="submission" date="2019-04" db="EMBL/GenBank/DDBJ databases">
        <authorList>
            <consortium name="Science for Life Laboratories"/>
        </authorList>
    </citation>
    <scope>NUCLEOTIDE SEQUENCE</scope>
    <source>
        <strain evidence="2">MBLW1</strain>
    </source>
</reference>
<dbReference type="Proteomes" id="UP000464378">
    <property type="component" value="Chromosome"/>
</dbReference>
<dbReference type="KEGG" id="tim:GMBLW1_34060"/>
<feature type="transmembrane region" description="Helical" evidence="1">
    <location>
        <begin position="45"/>
        <end position="67"/>
    </location>
</feature>
<evidence type="ECO:0000313" key="3">
    <source>
        <dbReference type="Proteomes" id="UP000464378"/>
    </source>
</evidence>
<feature type="transmembrane region" description="Helical" evidence="1">
    <location>
        <begin position="129"/>
        <end position="149"/>
    </location>
</feature>
<accession>A0A6C2YWQ2</accession>
<gene>
    <name evidence="2" type="ORF">GMBLW1_34060</name>
</gene>
<evidence type="ECO:0000256" key="1">
    <source>
        <dbReference type="SAM" id="Phobius"/>
    </source>
</evidence>
<organism evidence="2">
    <name type="scientific">Tuwongella immobilis</name>
    <dbReference type="NCBI Taxonomy" id="692036"/>
    <lineage>
        <taxon>Bacteria</taxon>
        <taxon>Pseudomonadati</taxon>
        <taxon>Planctomycetota</taxon>
        <taxon>Planctomycetia</taxon>
        <taxon>Gemmatales</taxon>
        <taxon>Gemmataceae</taxon>
        <taxon>Tuwongella</taxon>
    </lineage>
</organism>
<feature type="transmembrane region" description="Helical" evidence="1">
    <location>
        <begin position="224"/>
        <end position="242"/>
    </location>
</feature>
<keyword evidence="1" id="KW-0812">Transmembrane</keyword>
<keyword evidence="1" id="KW-1133">Transmembrane helix</keyword>
<keyword evidence="1" id="KW-0472">Membrane</keyword>
<name>A0A6C2YWQ2_9BACT</name>